<evidence type="ECO:0000313" key="3">
    <source>
        <dbReference type="Proteomes" id="UP000321947"/>
    </source>
</evidence>
<comment type="caution">
    <text evidence="2">The sequence shown here is derived from an EMBL/GenBank/DDBJ whole genome shotgun (WGS) entry which is preliminary data.</text>
</comment>
<evidence type="ECO:0000256" key="1">
    <source>
        <dbReference type="SAM" id="MobiDB-lite"/>
    </source>
</evidence>
<evidence type="ECO:0000313" key="2">
    <source>
        <dbReference type="EMBL" id="TYJ96914.1"/>
    </source>
</evidence>
<sequence length="153" mass="16493">MGDLGGKGDLGGGGSKIYSRGNGRGSSISSRGRGGLSSKGRQEEGIMSSERLDSAGESLSRTLLFVSFLRFFHRGFLIGWSSLVGSNFTSEGSCTIEAHQVTFAFHHISLGVSCEGGQVFQTQLLHHCWERLGAFKVPHLAKESLIHHITEIK</sequence>
<protein>
    <submittedName>
        <fullName evidence="2">Uncharacterized protein</fullName>
    </submittedName>
</protein>
<proteinExistence type="predicted"/>
<feature type="compositionally biased region" description="Gly residues" evidence="1">
    <location>
        <begin position="1"/>
        <end position="15"/>
    </location>
</feature>
<dbReference type="AlphaFoldDB" id="A0A5D3BD31"/>
<dbReference type="Proteomes" id="UP000321947">
    <property type="component" value="Unassembled WGS sequence"/>
</dbReference>
<feature type="compositionally biased region" description="Basic and acidic residues" evidence="1">
    <location>
        <begin position="40"/>
        <end position="54"/>
    </location>
</feature>
<gene>
    <name evidence="2" type="ORF">E5676_scaffold220G00150</name>
</gene>
<name>A0A5D3BD31_CUCMM</name>
<reference evidence="2 3" key="1">
    <citation type="submission" date="2019-08" db="EMBL/GenBank/DDBJ databases">
        <title>Draft genome sequences of two oriental melons (Cucumis melo L. var makuwa).</title>
        <authorList>
            <person name="Kwon S.-Y."/>
        </authorList>
    </citation>
    <scope>NUCLEOTIDE SEQUENCE [LARGE SCALE GENOMIC DNA]</scope>
    <source>
        <strain evidence="3">cv. Chang Bougi</strain>
        <tissue evidence="2">Leaf</tissue>
    </source>
</reference>
<feature type="compositionally biased region" description="Low complexity" evidence="1">
    <location>
        <begin position="19"/>
        <end position="31"/>
    </location>
</feature>
<feature type="region of interest" description="Disordered" evidence="1">
    <location>
        <begin position="1"/>
        <end position="56"/>
    </location>
</feature>
<accession>A0A5D3BD31</accession>
<organism evidence="2 3">
    <name type="scientific">Cucumis melo var. makuwa</name>
    <name type="common">Oriental melon</name>
    <dbReference type="NCBI Taxonomy" id="1194695"/>
    <lineage>
        <taxon>Eukaryota</taxon>
        <taxon>Viridiplantae</taxon>
        <taxon>Streptophyta</taxon>
        <taxon>Embryophyta</taxon>
        <taxon>Tracheophyta</taxon>
        <taxon>Spermatophyta</taxon>
        <taxon>Magnoliopsida</taxon>
        <taxon>eudicotyledons</taxon>
        <taxon>Gunneridae</taxon>
        <taxon>Pentapetalae</taxon>
        <taxon>rosids</taxon>
        <taxon>fabids</taxon>
        <taxon>Cucurbitales</taxon>
        <taxon>Cucurbitaceae</taxon>
        <taxon>Benincaseae</taxon>
        <taxon>Cucumis</taxon>
    </lineage>
</organism>
<dbReference type="EMBL" id="SSTD01019167">
    <property type="protein sequence ID" value="TYJ96914.1"/>
    <property type="molecule type" value="Genomic_DNA"/>
</dbReference>